<name>A0A6L5XM38_9BACT</name>
<dbReference type="Pfam" id="PF07331">
    <property type="entry name" value="TctB"/>
    <property type="match status" value="1"/>
</dbReference>
<evidence type="ECO:0000256" key="1">
    <source>
        <dbReference type="SAM" id="MobiDB-lite"/>
    </source>
</evidence>
<keyword evidence="2" id="KW-1133">Transmembrane helix</keyword>
<feature type="transmembrane region" description="Helical" evidence="2">
    <location>
        <begin position="147"/>
        <end position="167"/>
    </location>
</feature>
<sequence length="176" mass="19522">MPHTARSSSPAGPEPGSPPGKRRPVMPREFAAALTMTLIIVFFAFQMDGPQDEQSLLVPRFLLYLMGLLNAGQYILAFFRNRQKIDAILTLKGYPLKRVGVLCALTVLYIAVLEWMGFYLASFIYLTVASLIAQPMAITPVGALKRLLVAFVCIGFLYLLFTVALTVQIPKGFMQF</sequence>
<evidence type="ECO:0000313" key="5">
    <source>
        <dbReference type="Proteomes" id="UP000477488"/>
    </source>
</evidence>
<evidence type="ECO:0000259" key="3">
    <source>
        <dbReference type="Pfam" id="PF07331"/>
    </source>
</evidence>
<reference evidence="4 5" key="1">
    <citation type="submission" date="2019-09" db="EMBL/GenBank/DDBJ databases">
        <title>In-depth cultivation of the pig gut microbiome towards novel bacterial diversity and tailored functional studies.</title>
        <authorList>
            <person name="Wylensek D."/>
            <person name="Hitch T.C.A."/>
            <person name="Clavel T."/>
        </authorList>
    </citation>
    <scope>NUCLEOTIDE SEQUENCE [LARGE SCALE GENOMIC DNA]</scope>
    <source>
        <strain evidence="4 5">PG-178-WT-4</strain>
    </source>
</reference>
<keyword evidence="5" id="KW-1185">Reference proteome</keyword>
<evidence type="ECO:0000313" key="4">
    <source>
        <dbReference type="EMBL" id="MSS28079.1"/>
    </source>
</evidence>
<feature type="transmembrane region" description="Helical" evidence="2">
    <location>
        <begin position="30"/>
        <end position="49"/>
    </location>
</feature>
<organism evidence="4 5">
    <name type="scientific">Desulfovibrio porci</name>
    <dbReference type="NCBI Taxonomy" id="2605782"/>
    <lineage>
        <taxon>Bacteria</taxon>
        <taxon>Pseudomonadati</taxon>
        <taxon>Thermodesulfobacteriota</taxon>
        <taxon>Desulfovibrionia</taxon>
        <taxon>Desulfovibrionales</taxon>
        <taxon>Desulfovibrionaceae</taxon>
        <taxon>Desulfovibrio</taxon>
    </lineage>
</organism>
<protein>
    <submittedName>
        <fullName evidence="4">Tripartite tricarboxylate transporter TctB family protein</fullName>
    </submittedName>
</protein>
<feature type="domain" description="DUF1468" evidence="3">
    <location>
        <begin position="33"/>
        <end position="170"/>
    </location>
</feature>
<feature type="transmembrane region" description="Helical" evidence="2">
    <location>
        <begin position="99"/>
        <end position="127"/>
    </location>
</feature>
<feature type="transmembrane region" description="Helical" evidence="2">
    <location>
        <begin position="61"/>
        <end position="79"/>
    </location>
</feature>
<evidence type="ECO:0000256" key="2">
    <source>
        <dbReference type="SAM" id="Phobius"/>
    </source>
</evidence>
<gene>
    <name evidence="4" type="ORF">FYJ44_08505</name>
</gene>
<dbReference type="InterPro" id="IPR009936">
    <property type="entry name" value="DUF1468"/>
</dbReference>
<comment type="caution">
    <text evidence="4">The sequence shown here is derived from an EMBL/GenBank/DDBJ whole genome shotgun (WGS) entry which is preliminary data.</text>
</comment>
<keyword evidence="2" id="KW-0812">Transmembrane</keyword>
<proteinExistence type="predicted"/>
<accession>A0A6L5XM38</accession>
<keyword evidence="2" id="KW-0472">Membrane</keyword>
<dbReference type="AlphaFoldDB" id="A0A6L5XM38"/>
<dbReference type="Proteomes" id="UP000477488">
    <property type="component" value="Unassembled WGS sequence"/>
</dbReference>
<feature type="region of interest" description="Disordered" evidence="1">
    <location>
        <begin position="1"/>
        <end position="23"/>
    </location>
</feature>
<dbReference type="EMBL" id="VUMH01000007">
    <property type="protein sequence ID" value="MSS28079.1"/>
    <property type="molecule type" value="Genomic_DNA"/>
</dbReference>